<organism evidence="1 2">
    <name type="scientific">Holotrichia oblita</name>
    <name type="common">Chafer beetle</name>
    <dbReference type="NCBI Taxonomy" id="644536"/>
    <lineage>
        <taxon>Eukaryota</taxon>
        <taxon>Metazoa</taxon>
        <taxon>Ecdysozoa</taxon>
        <taxon>Arthropoda</taxon>
        <taxon>Hexapoda</taxon>
        <taxon>Insecta</taxon>
        <taxon>Pterygota</taxon>
        <taxon>Neoptera</taxon>
        <taxon>Endopterygota</taxon>
        <taxon>Coleoptera</taxon>
        <taxon>Polyphaga</taxon>
        <taxon>Scarabaeiformia</taxon>
        <taxon>Scarabaeidae</taxon>
        <taxon>Melolonthinae</taxon>
        <taxon>Holotrichia</taxon>
    </lineage>
</organism>
<dbReference type="Proteomes" id="UP001056778">
    <property type="component" value="Chromosome 1"/>
</dbReference>
<gene>
    <name evidence="1" type="ORF">MML48_1g00783</name>
</gene>
<evidence type="ECO:0000313" key="1">
    <source>
        <dbReference type="EMBL" id="KAI4471977.1"/>
    </source>
</evidence>
<proteinExistence type="predicted"/>
<protein>
    <submittedName>
        <fullName evidence="1">Transposable element tc3 transposase-like protein</fullName>
    </submittedName>
</protein>
<sequence>MPTRLNYTNEDYLNLFIIYGECNKVISRTCDTFAARYPQKQKPPPNTVKRVIQNFKNFGSVNAKTQKHKPIVNNADMEIDILGYFTTYPTMSLRQAALESGLSRCSIHRILRKQKFRPYLFSVVQHLKDIDFPRRVSFCEFILTWSQENPLFLGNIIWTDEAKFTKNGVHNRHNFHYWSDSNPRVVRMQNFQESWQFNVFCAVRNDDVVALHFYEENLNGKHQYVF</sequence>
<reference evidence="1" key="1">
    <citation type="submission" date="2022-04" db="EMBL/GenBank/DDBJ databases">
        <title>Chromosome-scale genome assembly of Holotrichia oblita Faldermann.</title>
        <authorList>
            <person name="Rongchong L."/>
        </authorList>
    </citation>
    <scope>NUCLEOTIDE SEQUENCE</scope>
    <source>
        <strain evidence="1">81SQS9</strain>
    </source>
</reference>
<comment type="caution">
    <text evidence="1">The sequence shown here is derived from an EMBL/GenBank/DDBJ whole genome shotgun (WGS) entry which is preliminary data.</text>
</comment>
<name>A0ACB9TYX6_HOLOL</name>
<evidence type="ECO:0000313" key="2">
    <source>
        <dbReference type="Proteomes" id="UP001056778"/>
    </source>
</evidence>
<dbReference type="EMBL" id="CM043015">
    <property type="protein sequence ID" value="KAI4471977.1"/>
    <property type="molecule type" value="Genomic_DNA"/>
</dbReference>
<accession>A0ACB9TYX6</accession>
<keyword evidence="2" id="KW-1185">Reference proteome</keyword>